<dbReference type="SUPFAM" id="SSF51735">
    <property type="entry name" value="NAD(P)-binding Rossmann-fold domains"/>
    <property type="match status" value="2"/>
</dbReference>
<evidence type="ECO:0000313" key="13">
    <source>
        <dbReference type="Proteomes" id="UP001161017"/>
    </source>
</evidence>
<keyword evidence="5" id="KW-0560">Oxidoreductase</keyword>
<dbReference type="Gene3D" id="3.10.129.110">
    <property type="entry name" value="Polyketide synthase dehydratase"/>
    <property type="match status" value="1"/>
</dbReference>
<dbReference type="Pfam" id="PF00109">
    <property type="entry name" value="ketoacyl-synt"/>
    <property type="match status" value="1"/>
</dbReference>
<dbReference type="InterPro" id="IPR013217">
    <property type="entry name" value="Methyltransf_12"/>
</dbReference>
<dbReference type="Pfam" id="PF21089">
    <property type="entry name" value="PKS_DH_N"/>
    <property type="match status" value="1"/>
</dbReference>
<dbReference type="InterPro" id="IPR016035">
    <property type="entry name" value="Acyl_Trfase/lysoPLipase"/>
</dbReference>
<dbReference type="InterPro" id="IPR056501">
    <property type="entry name" value="NAD-bd_HRPKS_sdrA"/>
</dbReference>
<dbReference type="InterPro" id="IPR049900">
    <property type="entry name" value="PKS_mFAS_DH"/>
</dbReference>
<dbReference type="Gene3D" id="3.40.366.10">
    <property type="entry name" value="Malonyl-Coenzyme A Acyl Carrier Protein, domain 2"/>
    <property type="match status" value="1"/>
</dbReference>
<dbReference type="SUPFAM" id="SSF53901">
    <property type="entry name" value="Thiolase-like"/>
    <property type="match status" value="1"/>
</dbReference>
<dbReference type="GO" id="GO:0004312">
    <property type="term" value="F:fatty acid synthase activity"/>
    <property type="evidence" value="ECO:0007669"/>
    <property type="project" value="TreeGrafter"/>
</dbReference>
<name>A0AA43QRU5_9LECA</name>
<dbReference type="InterPro" id="IPR014043">
    <property type="entry name" value="Acyl_transferase_dom"/>
</dbReference>
<dbReference type="InterPro" id="IPR014030">
    <property type="entry name" value="Ketoacyl_synth_N"/>
</dbReference>
<evidence type="ECO:0000259" key="9">
    <source>
        <dbReference type="PROSITE" id="PS50075"/>
    </source>
</evidence>
<feature type="domain" description="Carrier" evidence="9">
    <location>
        <begin position="2543"/>
        <end position="2620"/>
    </location>
</feature>
<dbReference type="PROSITE" id="PS50075">
    <property type="entry name" value="CARRIER"/>
    <property type="match status" value="1"/>
</dbReference>
<keyword evidence="7" id="KW-0012">Acyltransferase</keyword>
<evidence type="ECO:0000256" key="2">
    <source>
        <dbReference type="ARBA" id="ARBA00022553"/>
    </source>
</evidence>
<evidence type="ECO:0000256" key="1">
    <source>
        <dbReference type="ARBA" id="ARBA00022450"/>
    </source>
</evidence>
<keyword evidence="1" id="KW-0596">Phosphopantetheine</keyword>
<keyword evidence="6" id="KW-0511">Multifunctional enzyme</keyword>
<dbReference type="SMART" id="SM00823">
    <property type="entry name" value="PKS_PP"/>
    <property type="match status" value="1"/>
</dbReference>
<reference evidence="12" key="1">
    <citation type="journal article" date="2023" name="Genome Biol. Evol.">
        <title>First Whole Genome Sequence and Flow Cytometry Genome Size Data for the Lichen-Forming Fungus Ramalina farinacea (Ascomycota).</title>
        <authorList>
            <person name="Llewellyn T."/>
            <person name="Mian S."/>
            <person name="Hill R."/>
            <person name="Leitch I.J."/>
            <person name="Gaya E."/>
        </authorList>
    </citation>
    <scope>NUCLEOTIDE SEQUENCE</scope>
    <source>
        <strain evidence="12">LIQ254RAFAR</strain>
    </source>
</reference>
<dbReference type="PROSITE" id="PS00606">
    <property type="entry name" value="KS3_1"/>
    <property type="match status" value="1"/>
</dbReference>
<evidence type="ECO:0000256" key="5">
    <source>
        <dbReference type="ARBA" id="ARBA00023002"/>
    </source>
</evidence>
<keyword evidence="4" id="KW-0521">NADP</keyword>
<keyword evidence="3" id="KW-0808">Transferase</keyword>
<dbReference type="GO" id="GO:0031177">
    <property type="term" value="F:phosphopantetheine binding"/>
    <property type="evidence" value="ECO:0007669"/>
    <property type="project" value="InterPro"/>
</dbReference>
<dbReference type="GO" id="GO:0016491">
    <property type="term" value="F:oxidoreductase activity"/>
    <property type="evidence" value="ECO:0007669"/>
    <property type="project" value="UniProtKB-KW"/>
</dbReference>
<dbReference type="CDD" id="cd00833">
    <property type="entry name" value="PKS"/>
    <property type="match status" value="1"/>
</dbReference>
<dbReference type="InterPro" id="IPR011032">
    <property type="entry name" value="GroES-like_sf"/>
</dbReference>
<dbReference type="Gene3D" id="3.40.50.720">
    <property type="entry name" value="NAD(P)-binding Rossmann-like Domain"/>
    <property type="match status" value="2"/>
</dbReference>
<organism evidence="12 13">
    <name type="scientific">Ramalina farinacea</name>
    <dbReference type="NCBI Taxonomy" id="258253"/>
    <lineage>
        <taxon>Eukaryota</taxon>
        <taxon>Fungi</taxon>
        <taxon>Dikarya</taxon>
        <taxon>Ascomycota</taxon>
        <taxon>Pezizomycotina</taxon>
        <taxon>Lecanoromycetes</taxon>
        <taxon>OSLEUM clade</taxon>
        <taxon>Lecanoromycetidae</taxon>
        <taxon>Lecanorales</taxon>
        <taxon>Lecanorineae</taxon>
        <taxon>Ramalinaceae</taxon>
        <taxon>Ramalina</taxon>
    </lineage>
</organism>
<keyword evidence="13" id="KW-1185">Reference proteome</keyword>
<dbReference type="Pfam" id="PF23297">
    <property type="entry name" value="ACP_SdgA_C"/>
    <property type="match status" value="1"/>
</dbReference>
<dbReference type="InterPro" id="IPR009081">
    <property type="entry name" value="PP-bd_ACP"/>
</dbReference>
<keyword evidence="2" id="KW-0597">Phosphoprotein</keyword>
<dbReference type="SMART" id="SM00829">
    <property type="entry name" value="PKS_ER"/>
    <property type="match status" value="1"/>
</dbReference>
<evidence type="ECO:0000313" key="12">
    <source>
        <dbReference type="EMBL" id="MDI1491473.1"/>
    </source>
</evidence>
<sequence>MAPGILLPEPAHHYYQSTSDLPSRGSTPDYRPDGFEQDIIEPIAVVGLSLKFPQDATSPEAFWKMIMEKRCAMTEIPGDRLEMDSFYGTDRNRNDTISVRGGHFLKEDLALFDAPFFSITSVEASSMDVQQRSLLETAYRALENAGMPLETVNGSRTSVHTGSFADDYRIMSLKDQESLPKHAATGASISILANRLSWFFNLTGPSVHLDSACSSSMMALDMACQGLRNGDSNMALVAGSNTAWALEPYLILANMNFLSPDSRCHSFDSRANGYARGEGFGVLVLKRVTDAIRDGDSIRAVIRSTGSNSDGRTPGITQPSKDAQQRLINETYAKARIDKGATRFFEAHGTGTPVGDPIEAGAIGGAFGEHRSPDEPLYVGAVKSNVGHLEGASGIAGVIKTVLALEKGVIPPNTNFEQLNPKIDAPSLNLRFPTHPLPWPTTGIRRASVNSFGFGGSNAHAILDDAHNFLESRGLYGFHNTVPKPPSAGQISLALNGSSRLALEDSTRPEGGAELQAEDTSPPSLLVWSAADEGGLKRLAAAYSEYFQTLSLPPGRDTEYLSDLAYTLAVRRSALPWKSFAVTYSLSQYQNAGVSLSKAIRSGKKLGLGYVFTGQGAQFAGMGRELLAYPVYKRTLQRAELYLHDMGCPWSLMDEILKEKGLSNINGPEYSQPLCTALQIALVELLRSFGITPNAVVGHSSGEISAAYCMGALSLRSACKAAYQRGRLAAQLAKTATVKGSMLAVGLSEAKVEPYISKIALMFSKTGIVVACINSPKSVTISGDDQQIDALKEILDTESIFARKLATGVAYHSPHMQQIADDYLSAMGSLELGDQLMGCQAMVSSVTNQNVTSKELSQADYWVKNMTSPVKFCGAVQKLASASDKTQRRKLGGGSKETTTLYDLLELGPHSALAGPVRDILKTFPRGGEVVYSSTLTRNVSAMETTMSAAGRLYCLGYPLNVADVNRMSATKLYNRKPLTDLPEYPFDHSQAYWHESRMSKELRQRKHPRLDLLGTRSLDWNPLEPRWRKYIRVSETPWVEDHVVNGAVIYPAAGMLVMALEGVRQLVDESRAVKGYRVKDATFQRAITIPTTQEGVETQLAVRPMQDASAKDSATYEFKVCMLEDGSWSENCQGTIQIEYAEDQTEIDGGLETAESLQQFQRLYTDRIHGCDRRVESKAMYDHFRAIGLEFGPAFQTLQDISCDDEGDIVAQIGTFPWASHDNMNHPQPHLVHPTTLDGLIQLALVGLSKGAQDLIPATVPTRITNLWLSANGLSFPETTSLQASSNQISKGFRQTESSMFAMSKAGQLLASISVLETTNVDQGDTSADLGSAQRQLCYNMDWQPDIDFLAPEQAQEICRTDKDDAPEPVDFYDDLRLYLFSTTSEILSKLDESSIDESRRHYLNWMKLQIERYQSGIMPFASSEWQSYLGDSAYLEALRQRIEESSSEGKFYVEVAQHLPQILQGKVDPLSVLFRGDLVKDYYLEINARLSKEFGKLIDLISHKNPALKALEVGAGTGGTTAHIMESLFIHGVGEKGTPQCSQYDFTDISPGFFEQAQEDLKDYSSRMKYKVLDIEKDVLQQGFEVGTYDLIVAANVLHATKHLDVTLKHVHALLKPGGRLVLLEQTGDFARGGFAFGLLPGWWLSEDDYRSWGPTMPPQQWNKVLKINGFSGTDHVLSDYQDPQCQELSIMVSTALEPAASTLSLPKTMIVVAEDSSAQQEIAQKMCEMIVSNSASACEIKRLEEAAALSDLSDQFCIFMLEMDNPILHTLDQNSFSHLQSLLTSAKGVVWITRGGGIPAVHPEYQVVDGLLRTVRTENPMLKAVTLALDPSQQVNQKVAELTLKVFENTATKSMDDFETEYIEKAGVLHVSRVIEADYQNQSVHQVTQPQASLVQPFGAAGVPPLALSFETPGLLDSLRFSEDQEATKPLLPHQVEIDVRATGLNFMDCLVALGRVNQTEIGGECAGIVTRAGDQCDLQVGDRVCGIVFDSFKSLARCDAQTVMKIPNELSFTEAAALPMTFTTAHHGLVEVGRLQKGEKVLIHAAAGGTGQSAIQLAQNIGAEVFVTVGFESKKKLIMDLYGIPADHIFYSRNTSFASGIMRMTRGRGVDVVLNSLAGEALNASWECMASFGRFVEIGKKDIHSHSKLNMFQFAKNVSFGAVDIFGMSKERPELVRKSLAAVMGLVAEKKVHASQPMSVYSCSQLEDAFRYMQSGKNVGKIVIEMKKEDSVLTVLDTKPTYDLDADATYLLAGGFGGLARRTARWMASRGARNLILLSRSGARTDAARELLEDLRAQDVHVEAPACDITSSEALAQVLEDCSKTMPPIKGCIQGAMVLKDSTFSKMTFSDWNAALAPKVAGSRNLHTLLPRDLDFFIMLSSVVGIHGSAGQANYAAGGTYQDSLARHRIGQGLKAQVIDLGWMSSDGLIAESEFLTNYFKTTGLMMPIDHNEYLALLDYYCDPALPIATQLSSQMIVGLETPAALRAKGADLPAILQRPQFRHMHQMGLDSLNPSASANSSNQANYAALFSSAASLTEAADVVVEGLAQKLSKALSITPADIDTSKPLHSYGVDSLLALELRSWFAKEFKADLAIFEIMGGASFAAVAGTVAGKSGFKQAGWE</sequence>
<dbReference type="CDD" id="cd05274">
    <property type="entry name" value="KR_FAS_SDR_x"/>
    <property type="match status" value="1"/>
</dbReference>
<dbReference type="Gene3D" id="3.40.47.10">
    <property type="match status" value="1"/>
</dbReference>
<dbReference type="SMART" id="SM00825">
    <property type="entry name" value="PKS_KS"/>
    <property type="match status" value="1"/>
</dbReference>
<feature type="region of interest" description="N-terminal hotdog fold" evidence="8">
    <location>
        <begin position="1011"/>
        <end position="1144"/>
    </location>
</feature>
<dbReference type="Pfam" id="PF08240">
    <property type="entry name" value="ADH_N"/>
    <property type="match status" value="1"/>
</dbReference>
<dbReference type="Pfam" id="PF16197">
    <property type="entry name" value="KAsynt_C_assoc"/>
    <property type="match status" value="1"/>
</dbReference>
<dbReference type="Proteomes" id="UP001161017">
    <property type="component" value="Unassembled WGS sequence"/>
</dbReference>
<feature type="region of interest" description="C-terminal hotdog fold" evidence="8">
    <location>
        <begin position="1169"/>
        <end position="1328"/>
    </location>
</feature>
<feature type="domain" description="PKS/mFAS DH" evidence="11">
    <location>
        <begin position="1011"/>
        <end position="1328"/>
    </location>
</feature>
<protein>
    <submittedName>
        <fullName evidence="12">Type I Iterative PKS</fullName>
    </submittedName>
</protein>
<dbReference type="InterPro" id="IPR029063">
    <property type="entry name" value="SAM-dependent_MTases_sf"/>
</dbReference>
<dbReference type="SUPFAM" id="SSF52151">
    <property type="entry name" value="FabD/lysophospholipase-like"/>
    <property type="match status" value="1"/>
</dbReference>
<evidence type="ECO:0000256" key="8">
    <source>
        <dbReference type="PROSITE-ProRule" id="PRU01363"/>
    </source>
</evidence>
<dbReference type="InterPro" id="IPR032821">
    <property type="entry name" value="PKS_assoc"/>
</dbReference>
<dbReference type="CDD" id="cd05195">
    <property type="entry name" value="enoyl_red"/>
    <property type="match status" value="1"/>
</dbReference>
<dbReference type="Pfam" id="PF08242">
    <property type="entry name" value="Methyltransf_12"/>
    <property type="match status" value="1"/>
</dbReference>
<evidence type="ECO:0000256" key="7">
    <source>
        <dbReference type="ARBA" id="ARBA00023315"/>
    </source>
</evidence>
<dbReference type="Pfam" id="PF13602">
    <property type="entry name" value="ADH_zinc_N_2"/>
    <property type="match status" value="1"/>
</dbReference>
<dbReference type="GO" id="GO:0006633">
    <property type="term" value="P:fatty acid biosynthetic process"/>
    <property type="evidence" value="ECO:0007669"/>
    <property type="project" value="InterPro"/>
</dbReference>
<feature type="domain" description="Ketosynthase family 3 (KS3)" evidence="10">
    <location>
        <begin position="40"/>
        <end position="465"/>
    </location>
</feature>
<dbReference type="InterPro" id="IPR057326">
    <property type="entry name" value="KR_dom"/>
</dbReference>
<dbReference type="Pfam" id="PF00698">
    <property type="entry name" value="Acyl_transf_1"/>
    <property type="match status" value="1"/>
</dbReference>
<dbReference type="Pfam" id="PF02801">
    <property type="entry name" value="Ketoacyl-synt_C"/>
    <property type="match status" value="1"/>
</dbReference>
<dbReference type="GO" id="GO:0030639">
    <property type="term" value="P:polyketide biosynthetic process"/>
    <property type="evidence" value="ECO:0007669"/>
    <property type="project" value="UniProtKB-ARBA"/>
</dbReference>
<dbReference type="SUPFAM" id="SSF55048">
    <property type="entry name" value="Probable ACP-binding domain of malonyl-CoA ACP transacylase"/>
    <property type="match status" value="1"/>
</dbReference>
<dbReference type="InterPro" id="IPR013154">
    <property type="entry name" value="ADH-like_N"/>
</dbReference>
<dbReference type="SMART" id="SM00827">
    <property type="entry name" value="PKS_AT"/>
    <property type="match status" value="1"/>
</dbReference>
<dbReference type="InterPro" id="IPR020806">
    <property type="entry name" value="PKS_PP-bd"/>
</dbReference>
<dbReference type="PROSITE" id="PS52019">
    <property type="entry name" value="PKS_MFAS_DH"/>
    <property type="match status" value="1"/>
</dbReference>
<dbReference type="PANTHER" id="PTHR43775:SF29">
    <property type="entry name" value="ASPERFURANONE POLYKETIDE SYNTHASE AFOG-RELATED"/>
    <property type="match status" value="1"/>
</dbReference>
<dbReference type="SUPFAM" id="SSF53335">
    <property type="entry name" value="S-adenosyl-L-methionine-dependent methyltransferases"/>
    <property type="match status" value="1"/>
</dbReference>
<dbReference type="InterPro" id="IPR020843">
    <property type="entry name" value="ER"/>
</dbReference>
<dbReference type="InterPro" id="IPR016036">
    <property type="entry name" value="Malonyl_transacylase_ACP-bd"/>
</dbReference>
<dbReference type="PROSITE" id="PS52004">
    <property type="entry name" value="KS3_2"/>
    <property type="match status" value="1"/>
</dbReference>
<dbReference type="InterPro" id="IPR042104">
    <property type="entry name" value="PKS_dehydratase_sf"/>
</dbReference>
<dbReference type="InterPro" id="IPR036736">
    <property type="entry name" value="ACP-like_sf"/>
</dbReference>
<dbReference type="PANTHER" id="PTHR43775">
    <property type="entry name" value="FATTY ACID SYNTHASE"/>
    <property type="match status" value="1"/>
</dbReference>
<dbReference type="InterPro" id="IPR016039">
    <property type="entry name" value="Thiolase-like"/>
</dbReference>
<dbReference type="InterPro" id="IPR049551">
    <property type="entry name" value="PKS_DH_C"/>
</dbReference>
<dbReference type="InterPro" id="IPR013968">
    <property type="entry name" value="PKS_KR"/>
</dbReference>
<evidence type="ECO:0000259" key="11">
    <source>
        <dbReference type="PROSITE" id="PS52019"/>
    </source>
</evidence>
<evidence type="ECO:0000256" key="6">
    <source>
        <dbReference type="ARBA" id="ARBA00023268"/>
    </source>
</evidence>
<feature type="active site" description="Proton donor; for dehydratase activity" evidence="8">
    <location>
        <position position="1239"/>
    </location>
</feature>
<comment type="caution">
    <text evidence="12">The sequence shown here is derived from an EMBL/GenBank/DDBJ whole genome shotgun (WGS) entry which is preliminary data.</text>
</comment>
<dbReference type="Gene3D" id="3.40.50.150">
    <property type="entry name" value="Vaccinia Virus protein VP39"/>
    <property type="match status" value="1"/>
</dbReference>
<dbReference type="CDD" id="cd02440">
    <property type="entry name" value="AdoMet_MTases"/>
    <property type="match status" value="1"/>
</dbReference>
<dbReference type="InterPro" id="IPR006162">
    <property type="entry name" value="Ppantetheine_attach_site"/>
</dbReference>
<dbReference type="InterPro" id="IPR020841">
    <property type="entry name" value="PKS_Beta-ketoAc_synthase_dom"/>
</dbReference>
<gene>
    <name evidence="12" type="ORF">OHK93_002682</name>
</gene>
<dbReference type="Gene3D" id="3.90.180.10">
    <property type="entry name" value="Medium-chain alcohol dehydrogenases, catalytic domain"/>
    <property type="match status" value="1"/>
</dbReference>
<dbReference type="EMBL" id="JAPUFD010000014">
    <property type="protein sequence ID" value="MDI1491473.1"/>
    <property type="molecule type" value="Genomic_DNA"/>
</dbReference>
<dbReference type="InterPro" id="IPR036291">
    <property type="entry name" value="NAD(P)-bd_dom_sf"/>
</dbReference>
<dbReference type="InterPro" id="IPR018201">
    <property type="entry name" value="Ketoacyl_synth_AS"/>
</dbReference>
<dbReference type="SUPFAM" id="SSF47336">
    <property type="entry name" value="ACP-like"/>
    <property type="match status" value="1"/>
</dbReference>
<dbReference type="GO" id="GO:1901336">
    <property type="term" value="P:lactone biosynthetic process"/>
    <property type="evidence" value="ECO:0007669"/>
    <property type="project" value="UniProtKB-ARBA"/>
</dbReference>
<dbReference type="InterPro" id="IPR014031">
    <property type="entry name" value="Ketoacyl_synth_C"/>
</dbReference>
<accession>A0AA43QRU5</accession>
<dbReference type="SMART" id="SM00826">
    <property type="entry name" value="PKS_DH"/>
    <property type="match status" value="1"/>
</dbReference>
<dbReference type="InterPro" id="IPR049552">
    <property type="entry name" value="PKS_DH_N"/>
</dbReference>
<evidence type="ECO:0000256" key="4">
    <source>
        <dbReference type="ARBA" id="ARBA00022857"/>
    </source>
</evidence>
<dbReference type="SMART" id="SM00822">
    <property type="entry name" value="PKS_KR"/>
    <property type="match status" value="1"/>
</dbReference>
<evidence type="ECO:0000256" key="3">
    <source>
        <dbReference type="ARBA" id="ARBA00022679"/>
    </source>
</evidence>
<proteinExistence type="predicted"/>
<dbReference type="InterPro" id="IPR020807">
    <property type="entry name" value="PKS_DH"/>
</dbReference>
<dbReference type="GO" id="GO:0004315">
    <property type="term" value="F:3-oxoacyl-[acyl-carrier-protein] synthase activity"/>
    <property type="evidence" value="ECO:0007669"/>
    <property type="project" value="InterPro"/>
</dbReference>
<evidence type="ECO:0000259" key="10">
    <source>
        <dbReference type="PROSITE" id="PS52004"/>
    </source>
</evidence>
<dbReference type="PROSITE" id="PS00012">
    <property type="entry name" value="PHOSPHOPANTETHEINE"/>
    <property type="match status" value="1"/>
</dbReference>
<dbReference type="Pfam" id="PF23114">
    <property type="entry name" value="NAD-bd_HRPKS_sdrA"/>
    <property type="match status" value="1"/>
</dbReference>
<dbReference type="Pfam" id="PF14765">
    <property type="entry name" value="PS-DH"/>
    <property type="match status" value="1"/>
</dbReference>
<dbReference type="Gene3D" id="1.10.1200.10">
    <property type="entry name" value="ACP-like"/>
    <property type="match status" value="1"/>
</dbReference>
<dbReference type="InterPro" id="IPR001227">
    <property type="entry name" value="Ac_transferase_dom_sf"/>
</dbReference>
<dbReference type="SUPFAM" id="SSF50129">
    <property type="entry name" value="GroES-like"/>
    <property type="match status" value="1"/>
</dbReference>
<dbReference type="InterPro" id="IPR050091">
    <property type="entry name" value="PKS_NRPS_Biosynth_Enz"/>
</dbReference>
<feature type="active site" description="Proton acceptor; for dehydratase activity" evidence="8">
    <location>
        <position position="1043"/>
    </location>
</feature>
<dbReference type="Pfam" id="PF08659">
    <property type="entry name" value="KR"/>
    <property type="match status" value="1"/>
</dbReference>
<dbReference type="FunFam" id="3.40.50.720:FF:000209">
    <property type="entry name" value="Polyketide synthase Pks12"/>
    <property type="match status" value="1"/>
</dbReference>